<name>A0A841MQ90_9BACT</name>
<gene>
    <name evidence="1" type="ORF">FHS59_000340</name>
</gene>
<comment type="caution">
    <text evidence="1">The sequence shown here is derived from an EMBL/GenBank/DDBJ whole genome shotgun (WGS) entry which is preliminary data.</text>
</comment>
<organism evidence="1 2">
    <name type="scientific">Algoriphagus iocasae</name>
    <dbReference type="NCBI Taxonomy" id="1836499"/>
    <lineage>
        <taxon>Bacteria</taxon>
        <taxon>Pseudomonadati</taxon>
        <taxon>Bacteroidota</taxon>
        <taxon>Cytophagia</taxon>
        <taxon>Cytophagales</taxon>
        <taxon>Cyclobacteriaceae</taxon>
        <taxon>Algoriphagus</taxon>
    </lineage>
</organism>
<dbReference type="EMBL" id="JACIJO010000001">
    <property type="protein sequence ID" value="MBB6324725.1"/>
    <property type="molecule type" value="Genomic_DNA"/>
</dbReference>
<evidence type="ECO:0000313" key="2">
    <source>
        <dbReference type="Proteomes" id="UP000588604"/>
    </source>
</evidence>
<reference evidence="1 2" key="1">
    <citation type="submission" date="2020-08" db="EMBL/GenBank/DDBJ databases">
        <title>Genomic Encyclopedia of Type Strains, Phase IV (KMG-IV): sequencing the most valuable type-strain genomes for metagenomic binning, comparative biology and taxonomic classification.</title>
        <authorList>
            <person name="Goeker M."/>
        </authorList>
    </citation>
    <scope>NUCLEOTIDE SEQUENCE [LARGE SCALE GENOMIC DNA]</scope>
    <source>
        <strain evidence="1 2">DSM 102044</strain>
    </source>
</reference>
<dbReference type="AlphaFoldDB" id="A0A841MQ90"/>
<protein>
    <submittedName>
        <fullName evidence="1">Uncharacterized protein</fullName>
    </submittedName>
</protein>
<dbReference type="Proteomes" id="UP000588604">
    <property type="component" value="Unassembled WGS sequence"/>
</dbReference>
<dbReference type="PROSITE" id="PS51257">
    <property type="entry name" value="PROKAR_LIPOPROTEIN"/>
    <property type="match status" value="1"/>
</dbReference>
<accession>A0A841MQ90</accession>
<evidence type="ECO:0000313" key="1">
    <source>
        <dbReference type="EMBL" id="MBB6324725.1"/>
    </source>
</evidence>
<sequence>MKNTSYHFFLVLSLFACQKVAVKQPVFINPESMHLTHQDSLKFEVEGENWAVSIQTPVHIIYPEFTQENGQLTVLLTPKEGVIEGFAYITLYHEDQHFNFPIYLKNQGSEIQLEDLRSPKTVNTDSSMVQQQILYAFDQSGNLTEVTDGIFFQENYLELSPKTGIFKGITGTAVSSYYVDPGTVKEIPLSYSVDQINQSLTIKAGPLMDQFQNTVANGTLVIFSFEKDGKTTRLEAVVQEAYSQLTFPLSRVKNANVTAKIAHISSSTLTLSKP</sequence>
<keyword evidence="2" id="KW-1185">Reference proteome</keyword>
<dbReference type="RefSeq" id="WP_184492685.1">
    <property type="nucleotide sequence ID" value="NZ_JACIJO010000001.1"/>
</dbReference>
<proteinExistence type="predicted"/>